<organism evidence="3 4">
    <name type="scientific">Trichoderma asperellum (strain ATCC 204424 / CBS 433.97 / NBRC 101777)</name>
    <dbReference type="NCBI Taxonomy" id="1042311"/>
    <lineage>
        <taxon>Eukaryota</taxon>
        <taxon>Fungi</taxon>
        <taxon>Dikarya</taxon>
        <taxon>Ascomycota</taxon>
        <taxon>Pezizomycotina</taxon>
        <taxon>Sordariomycetes</taxon>
        <taxon>Hypocreomycetidae</taxon>
        <taxon>Hypocreales</taxon>
        <taxon>Hypocreaceae</taxon>
        <taxon>Trichoderma</taxon>
    </lineage>
</organism>
<evidence type="ECO:0000256" key="2">
    <source>
        <dbReference type="SAM" id="SignalP"/>
    </source>
</evidence>
<evidence type="ECO:0000313" key="3">
    <source>
        <dbReference type="EMBL" id="PTB35618.1"/>
    </source>
</evidence>
<dbReference type="EMBL" id="KZ679274">
    <property type="protein sequence ID" value="PTB35618.1"/>
    <property type="molecule type" value="Genomic_DNA"/>
</dbReference>
<sequence>MEWRYQGSISSFVLLIHQVCCFTVCGASASCGAVEQRPHSAASGAAAPLAHHLQRPYSAPAPQSPAPTRTVLISALGWACVLPPSTADQAITSLNGQTSQPTTSPASSSSNHHTDVQLRSALPAPFFCGPARFLT</sequence>
<dbReference type="AlphaFoldDB" id="A0A2T3YSR9"/>
<evidence type="ECO:0008006" key="5">
    <source>
        <dbReference type="Google" id="ProtNLM"/>
    </source>
</evidence>
<reference evidence="3 4" key="1">
    <citation type="submission" date="2016-07" db="EMBL/GenBank/DDBJ databases">
        <title>Multiple horizontal gene transfer events from other fungi enriched the ability of initially mycotrophic Trichoderma (Ascomycota) to feed on dead plant biomass.</title>
        <authorList>
            <consortium name="DOE Joint Genome Institute"/>
            <person name="Aerts A."/>
            <person name="Atanasova L."/>
            <person name="Chenthamara K."/>
            <person name="Zhang J."/>
            <person name="Grujic M."/>
            <person name="Henrissat B."/>
            <person name="Kuo A."/>
            <person name="Salamov A."/>
            <person name="Lipzen A."/>
            <person name="Labutti K."/>
            <person name="Barry K."/>
            <person name="Miao Y."/>
            <person name="Rahimi M.J."/>
            <person name="Shen Q."/>
            <person name="Grigoriev I.V."/>
            <person name="Kubicek C.P."/>
            <person name="Druzhinina I.S."/>
        </authorList>
    </citation>
    <scope>NUCLEOTIDE SEQUENCE [LARGE SCALE GENOMIC DNA]</scope>
    <source>
        <strain evidence="3 4">CBS 433.97</strain>
    </source>
</reference>
<keyword evidence="4" id="KW-1185">Reference proteome</keyword>
<accession>A0A2T3YSR9</accession>
<evidence type="ECO:0000313" key="4">
    <source>
        <dbReference type="Proteomes" id="UP000240493"/>
    </source>
</evidence>
<feature type="signal peptide" evidence="2">
    <location>
        <begin position="1"/>
        <end position="21"/>
    </location>
</feature>
<name>A0A2T3YSR9_TRIA4</name>
<protein>
    <recommendedName>
        <fullName evidence="5">Secreted protein</fullName>
    </recommendedName>
</protein>
<proteinExistence type="predicted"/>
<feature type="chain" id="PRO_5015568143" description="Secreted protein" evidence="2">
    <location>
        <begin position="22"/>
        <end position="135"/>
    </location>
</feature>
<dbReference type="Proteomes" id="UP000240493">
    <property type="component" value="Unassembled WGS sequence"/>
</dbReference>
<evidence type="ECO:0000256" key="1">
    <source>
        <dbReference type="SAM" id="MobiDB-lite"/>
    </source>
</evidence>
<dbReference type="PROSITE" id="PS51257">
    <property type="entry name" value="PROKAR_LIPOPROTEIN"/>
    <property type="match status" value="1"/>
</dbReference>
<feature type="region of interest" description="Disordered" evidence="1">
    <location>
        <begin position="91"/>
        <end position="115"/>
    </location>
</feature>
<gene>
    <name evidence="3" type="ORF">M441DRAFT_296691</name>
</gene>
<feature type="compositionally biased region" description="Low complexity" evidence="1">
    <location>
        <begin position="97"/>
        <end position="110"/>
    </location>
</feature>
<keyword evidence="2" id="KW-0732">Signal</keyword>